<evidence type="ECO:0000313" key="2">
    <source>
        <dbReference type="EMBL" id="KAF4675015.1"/>
    </source>
</evidence>
<evidence type="ECO:0000256" key="1">
    <source>
        <dbReference type="SAM" id="SignalP"/>
    </source>
</evidence>
<dbReference type="Proteomes" id="UP000572268">
    <property type="component" value="Unassembled WGS sequence"/>
</dbReference>
<organism evidence="2 3">
    <name type="scientific">Perkinsus olseni</name>
    <name type="common">Perkinsus atlanticus</name>
    <dbReference type="NCBI Taxonomy" id="32597"/>
    <lineage>
        <taxon>Eukaryota</taxon>
        <taxon>Sar</taxon>
        <taxon>Alveolata</taxon>
        <taxon>Perkinsozoa</taxon>
        <taxon>Perkinsea</taxon>
        <taxon>Perkinsida</taxon>
        <taxon>Perkinsidae</taxon>
        <taxon>Perkinsus</taxon>
    </lineage>
</organism>
<reference evidence="2 3" key="1">
    <citation type="submission" date="2020-04" db="EMBL/GenBank/DDBJ databases">
        <title>Perkinsus olseni comparative genomics.</title>
        <authorList>
            <person name="Bogema D.R."/>
        </authorList>
    </citation>
    <scope>NUCLEOTIDE SEQUENCE [LARGE SCALE GENOMIC DNA]</scope>
    <source>
        <strain evidence="2">ATCC PRA-31</strain>
    </source>
</reference>
<feature type="signal peptide" evidence="1">
    <location>
        <begin position="1"/>
        <end position="18"/>
    </location>
</feature>
<sequence>MTTHLRHFICFLAGVAEAQINLEIMQERVPLKRDAEFGTTDFHSRFGILRHFLSLRLRPQDDTQGDVFGGLTSLTVSSDGTQLVALDKKGYFTKFRVQRGDGGSTLKIGEVALYEMKAANGSSLVDNSTATTKSFGGLAAVGDGHYADGARLYVCGIRSGELVGFPNGVTSSRSEMVDLGSDVGRKACFRPMDLDQNYQPSING</sequence>
<feature type="chain" id="PRO_5029633246" evidence="1">
    <location>
        <begin position="19"/>
        <end position="204"/>
    </location>
</feature>
<dbReference type="EMBL" id="JABANN010000021">
    <property type="protein sequence ID" value="KAF4675015.1"/>
    <property type="molecule type" value="Genomic_DNA"/>
</dbReference>
<proteinExistence type="predicted"/>
<gene>
    <name evidence="2" type="ORF">FOL46_003183</name>
</gene>
<comment type="caution">
    <text evidence="2">The sequence shown here is derived from an EMBL/GenBank/DDBJ whole genome shotgun (WGS) entry which is preliminary data.</text>
</comment>
<name>A0A7J6MTU2_PEROL</name>
<accession>A0A7J6MTU2</accession>
<evidence type="ECO:0000313" key="3">
    <source>
        <dbReference type="Proteomes" id="UP000572268"/>
    </source>
</evidence>
<keyword evidence="1" id="KW-0732">Signal</keyword>
<protein>
    <submittedName>
        <fullName evidence="2">Uncharacterized protein</fullName>
    </submittedName>
</protein>
<dbReference type="AlphaFoldDB" id="A0A7J6MTU2"/>